<dbReference type="GO" id="GO:0005009">
    <property type="term" value="F:insulin receptor activity"/>
    <property type="evidence" value="ECO:0007669"/>
    <property type="project" value="TreeGrafter"/>
</dbReference>
<evidence type="ECO:0000256" key="17">
    <source>
        <dbReference type="ARBA" id="ARBA00023180"/>
    </source>
</evidence>
<evidence type="ECO:0000256" key="9">
    <source>
        <dbReference type="ARBA" id="ARBA00022737"/>
    </source>
</evidence>
<dbReference type="PROSITE" id="PS00109">
    <property type="entry name" value="PROTEIN_KINASE_TYR"/>
    <property type="match status" value="1"/>
</dbReference>
<protein>
    <recommendedName>
        <fullName evidence="2">receptor protein-tyrosine kinase</fullName>
        <ecNumber evidence="2">2.7.10.1</ecNumber>
    </recommendedName>
</protein>
<evidence type="ECO:0000256" key="13">
    <source>
        <dbReference type="ARBA" id="ARBA00022989"/>
    </source>
</evidence>
<dbReference type="InterPro" id="IPR017441">
    <property type="entry name" value="Protein_kinase_ATP_BS"/>
</dbReference>
<feature type="compositionally biased region" description="Acidic residues" evidence="21">
    <location>
        <begin position="1389"/>
        <end position="1416"/>
    </location>
</feature>
<dbReference type="PRINTS" id="PR00109">
    <property type="entry name" value="TYRKINASE"/>
</dbReference>
<evidence type="ECO:0000256" key="15">
    <source>
        <dbReference type="ARBA" id="ARBA00023137"/>
    </source>
</evidence>
<dbReference type="PANTHER" id="PTHR24416">
    <property type="entry name" value="TYROSINE-PROTEIN KINASE RECEPTOR"/>
    <property type="match status" value="1"/>
</dbReference>
<dbReference type="SUPFAM" id="SSF52058">
    <property type="entry name" value="L domain-like"/>
    <property type="match status" value="2"/>
</dbReference>
<feature type="transmembrane region" description="Helical" evidence="22">
    <location>
        <begin position="1023"/>
        <end position="1045"/>
    </location>
</feature>
<keyword evidence="16" id="KW-0675">Receptor</keyword>
<dbReference type="GO" id="GO:0005524">
    <property type="term" value="F:ATP binding"/>
    <property type="evidence" value="ECO:0007669"/>
    <property type="project" value="UniProtKB-UniRule"/>
</dbReference>
<evidence type="ECO:0000256" key="16">
    <source>
        <dbReference type="ARBA" id="ARBA00023170"/>
    </source>
</evidence>
<dbReference type="Proteomes" id="UP000035680">
    <property type="component" value="Unassembled WGS sequence"/>
</dbReference>
<dbReference type="InterPro" id="IPR009030">
    <property type="entry name" value="Growth_fac_rcpt_cys_sf"/>
</dbReference>
<dbReference type="Gene3D" id="3.30.200.20">
    <property type="entry name" value="Phosphorylase Kinase, domain 1"/>
    <property type="match status" value="1"/>
</dbReference>
<evidence type="ECO:0000256" key="19">
    <source>
        <dbReference type="ARBA" id="ARBA00051243"/>
    </source>
</evidence>
<keyword evidence="6 22" id="KW-0812">Transmembrane</keyword>
<reference evidence="26" key="1">
    <citation type="submission" date="2014-07" db="EMBL/GenBank/DDBJ databases">
        <authorList>
            <person name="Martin A.A"/>
            <person name="De Silva N."/>
        </authorList>
    </citation>
    <scope>NUCLEOTIDE SEQUENCE</scope>
</reference>
<evidence type="ECO:0000256" key="20">
    <source>
        <dbReference type="PROSITE-ProRule" id="PRU10141"/>
    </source>
</evidence>
<evidence type="ECO:0000256" key="3">
    <source>
        <dbReference type="ARBA" id="ARBA00022553"/>
    </source>
</evidence>
<evidence type="ECO:0000256" key="10">
    <source>
        <dbReference type="ARBA" id="ARBA00022741"/>
    </source>
</evidence>
<evidence type="ECO:0000313" key="27">
    <source>
        <dbReference type="WBParaSite" id="SVE_0636300.4"/>
    </source>
</evidence>
<dbReference type="GO" id="GO:0005899">
    <property type="term" value="C:insulin receptor complex"/>
    <property type="evidence" value="ECO:0007669"/>
    <property type="project" value="TreeGrafter"/>
</dbReference>
<dbReference type="SMART" id="SM00261">
    <property type="entry name" value="FU"/>
    <property type="match status" value="1"/>
</dbReference>
<keyword evidence="4" id="KW-0808">Transferase</keyword>
<dbReference type="InterPro" id="IPR006211">
    <property type="entry name" value="Furin-like_Cys-rich_dom"/>
</dbReference>
<dbReference type="FunFam" id="1.10.510.10:FF:000987">
    <property type="entry name" value="Receptor protein-tyrosine kinase"/>
    <property type="match status" value="1"/>
</dbReference>
<evidence type="ECO:0000256" key="5">
    <source>
        <dbReference type="ARBA" id="ARBA00022685"/>
    </source>
</evidence>
<evidence type="ECO:0000256" key="7">
    <source>
        <dbReference type="ARBA" id="ARBA00022723"/>
    </source>
</evidence>
<dbReference type="InterPro" id="IPR000494">
    <property type="entry name" value="Rcpt_L-dom"/>
</dbReference>
<keyword evidence="26" id="KW-1185">Reference proteome</keyword>
<dbReference type="InterPro" id="IPR036941">
    <property type="entry name" value="Rcpt_L-dom_sf"/>
</dbReference>
<evidence type="ECO:0000256" key="4">
    <source>
        <dbReference type="ARBA" id="ARBA00022679"/>
    </source>
</evidence>
<dbReference type="SUPFAM" id="SSF49265">
    <property type="entry name" value="Fibronectin type III"/>
    <property type="match status" value="2"/>
</dbReference>
<keyword evidence="3" id="KW-0597">Phosphoprotein</keyword>
<dbReference type="Gene3D" id="2.10.220.10">
    <property type="entry name" value="Hormone Receptor, Insulin-like Growth Factor Receptor 1, Chain A, domain 2"/>
    <property type="match status" value="1"/>
</dbReference>
<dbReference type="Gene3D" id="2.60.40.10">
    <property type="entry name" value="Immunoglobulins"/>
    <property type="match status" value="3"/>
</dbReference>
<evidence type="ECO:0000256" key="12">
    <source>
        <dbReference type="ARBA" id="ARBA00022840"/>
    </source>
</evidence>
<dbReference type="SUPFAM" id="SSF56112">
    <property type="entry name" value="Protein kinase-like (PK-like)"/>
    <property type="match status" value="1"/>
</dbReference>
<comment type="subcellular location">
    <subcellularLocation>
        <location evidence="1">Membrane</location>
        <topology evidence="1">Single-pass type I membrane protein</topology>
    </subcellularLocation>
</comment>
<evidence type="ECO:0000259" key="25">
    <source>
        <dbReference type="PROSITE" id="PS50853"/>
    </source>
</evidence>
<proteinExistence type="predicted"/>
<feature type="compositionally biased region" description="Acidic residues" evidence="21">
    <location>
        <begin position="1424"/>
        <end position="1434"/>
    </location>
</feature>
<comment type="catalytic activity">
    <reaction evidence="19">
        <text>L-tyrosyl-[protein] + ATP = O-phospho-L-tyrosyl-[protein] + ADP + H(+)</text>
        <dbReference type="Rhea" id="RHEA:10596"/>
        <dbReference type="Rhea" id="RHEA-COMP:10136"/>
        <dbReference type="Rhea" id="RHEA-COMP:20101"/>
        <dbReference type="ChEBI" id="CHEBI:15378"/>
        <dbReference type="ChEBI" id="CHEBI:30616"/>
        <dbReference type="ChEBI" id="CHEBI:46858"/>
        <dbReference type="ChEBI" id="CHEBI:61978"/>
        <dbReference type="ChEBI" id="CHEBI:456216"/>
        <dbReference type="EC" id="2.7.10.1"/>
    </reaction>
</comment>
<keyword evidence="17" id="KW-0325">Glycoprotein</keyword>
<dbReference type="InterPro" id="IPR050122">
    <property type="entry name" value="RTK"/>
</dbReference>
<keyword evidence="14 22" id="KW-0472">Membrane</keyword>
<keyword evidence="18" id="KW-0464">Manganese</keyword>
<dbReference type="PROSITE" id="PS50853">
    <property type="entry name" value="FN3"/>
    <property type="match status" value="1"/>
</dbReference>
<dbReference type="WBParaSite" id="SVE_0636300.4">
    <property type="protein sequence ID" value="SVE_0636300.4"/>
    <property type="gene ID" value="SVE_0636300"/>
</dbReference>
<evidence type="ECO:0000256" key="11">
    <source>
        <dbReference type="ARBA" id="ARBA00022777"/>
    </source>
</evidence>
<evidence type="ECO:0000256" key="21">
    <source>
        <dbReference type="SAM" id="MobiDB-lite"/>
    </source>
</evidence>
<keyword evidence="12 20" id="KW-0067">ATP-binding</keyword>
<dbReference type="PANTHER" id="PTHR24416:SF525">
    <property type="entry name" value="INSULIN-LIKE RECEPTOR"/>
    <property type="match status" value="1"/>
</dbReference>
<dbReference type="EC" id="2.7.10.1" evidence="2"/>
<dbReference type="GO" id="GO:0030424">
    <property type="term" value="C:axon"/>
    <property type="evidence" value="ECO:0007669"/>
    <property type="project" value="TreeGrafter"/>
</dbReference>
<feature type="region of interest" description="Disordered" evidence="21">
    <location>
        <begin position="772"/>
        <end position="794"/>
    </location>
</feature>
<name>A0A0K0FBZ9_STRVS</name>
<evidence type="ECO:0000256" key="1">
    <source>
        <dbReference type="ARBA" id="ARBA00004479"/>
    </source>
</evidence>
<keyword evidence="15" id="KW-0829">Tyrosine-protein kinase</keyword>
<keyword evidence="9" id="KW-0677">Repeat</keyword>
<evidence type="ECO:0000313" key="26">
    <source>
        <dbReference type="Proteomes" id="UP000035680"/>
    </source>
</evidence>
<dbReference type="InterPro" id="IPR013783">
    <property type="entry name" value="Ig-like_fold"/>
</dbReference>
<dbReference type="Pfam" id="PF01030">
    <property type="entry name" value="Recep_L_domain"/>
    <property type="match status" value="2"/>
</dbReference>
<dbReference type="PROSITE" id="PS00107">
    <property type="entry name" value="PROTEIN_KINASE_ATP"/>
    <property type="match status" value="1"/>
</dbReference>
<dbReference type="Pfam" id="PF07714">
    <property type="entry name" value="PK_Tyr_Ser-Thr"/>
    <property type="match status" value="1"/>
</dbReference>
<dbReference type="GO" id="GO:0042593">
    <property type="term" value="P:glucose homeostasis"/>
    <property type="evidence" value="ECO:0007669"/>
    <property type="project" value="TreeGrafter"/>
</dbReference>
<sequence>MNFLTITYLLYFLFIFITPHINDTICAGVTIKFALFNIFFEKNGTYFDKIQRCTVLEGDLLLAEPTSINEHLIRFPRLREITGSLVIYGFHNINSLTNAFPKLAVIGGNSLIINYAFIIHSCFNLSYVGIPTLKLIKKGGIRITNNEKICYTQTLDWTHITDGRTSNIIVEDSSKTRCPKFCKVQNEDVCHKKNDKIACWNKNTCQSKCDYIGHGNEKGPGCTPTGEKCHELCVGGCTKPDDPGYCNSCRYTMHKFVCVEKCPKGFYNYMNHRCVTEYECMNMKPYIDIASGLNILEEYKATADGLCTTKCPKNYEEDKNNPRKCIKCKGICLRRCISNVDVDSIAALERFKGCQIIEGNFSLKLTVGTSDISPEKLEEFLGEIETINGFLQIHFTPSVISLHMFKNLREIRGDFLHNNKSALVIEYNENLQTLFPGDGKNITIRNGNVSITNNLQLCENKARIFLQNVGKYYNNSEFLNSLKTNGEKAICNERVLQLYVVDSTEVMASAFLNLKWIPLNVTEMDYRKFRAYQVFYKKVKDNTTKIDIFANRSACGDSWKSIIIEDTNHSGGTIKNLEYYTWYAVYVETKVMPHNTAFKARSPVIIARTGPGRPSNVQNVIIKVSNNREMEIKWSPPAKPSGIIAYYELSWKLIPHSLDTIEDDPCDTKAPARRTDKYLQIKDKLLTPQTLEMATHDKNANEGTCSAIEGCCKCSQERNEENIYSKQSNLVASNDANYEKELENHEFQDKMQNLVWKQSCNVDPNQPHCILRQNPRHHYRKNKKEDRNKKPRNNKTIIKRDTRFIRAITSSPINIDKTVIGDNFGDLIEQLDAPINYNDEGMIRINHSSTLQYTIKNLRHYGEYYIVINVCLVGIYKKSDDSERNEQCCKNPFYTTKITEKQPNFDKINKDSIFAINSTIEESNRIVTWNNPTNPNGLVLGYKITLRNMDAEQTPLQQCISMSNLPIDAKGERVLPFANFTGLTNGRYSISIRTISLAGVSDEVVYDNIFTISVPGLFTPVKIVIISSLVFFLITLIIISIYWYFNRSFGRKVTEAIRQTISSNPEYLSQFDVYKQDEWELKRSDVVLEEQIGSGTFGNVYKGYGNNVVAASGIKFGPCAIKTVRESASPAEKLHFLFEASVMKKFHTSFIVKLYGVVSEGQPVLVVMEMMEKGNLRDFLRSHRPNSEDNVDNKPIPSSQKLTNWAAQIADGMAYLESHKFCHRDLAARNCLVHRDEIVKIGDFGMARDIYYHEYYQPTGKRLIPVRWMAQESLKDGKFSVKSDIWSYGIVLYEMLTLAQQPYAGLDNPEVFEYIVNSRRILSRPQGCADFWYNTMKHCWRYNPSDRPSFFQILMRLEPYTTEDFKQQSFVLANYEKLKNEYKMDYEFDLTDDDEEEYEGEYEEDEEVEEIEEVDNHDDKEDDRIIDDDEDDENENKNESDSMLPDLNFPKSKTVGNHLEVIDEDDKSEDVILARPKKHVRISTPDNNVQEQIELMAMENGDRVA</sequence>
<feature type="domain" description="Fibronectin type-III" evidence="25">
    <location>
        <begin position="613"/>
        <end position="717"/>
    </location>
</feature>
<dbReference type="InterPro" id="IPR036116">
    <property type="entry name" value="FN3_sf"/>
</dbReference>
<dbReference type="SUPFAM" id="SSF57184">
    <property type="entry name" value="Growth factor receptor domain"/>
    <property type="match status" value="1"/>
</dbReference>
<dbReference type="GO" id="GO:0046872">
    <property type="term" value="F:metal ion binding"/>
    <property type="evidence" value="ECO:0007669"/>
    <property type="project" value="UniProtKB-KW"/>
</dbReference>
<keyword evidence="5" id="KW-0165">Cleavage on pair of basic residues</keyword>
<evidence type="ECO:0000256" key="14">
    <source>
        <dbReference type="ARBA" id="ARBA00023136"/>
    </source>
</evidence>
<dbReference type="InterPro" id="IPR001245">
    <property type="entry name" value="Ser-Thr/Tyr_kinase_cat_dom"/>
</dbReference>
<organism evidence="26 27">
    <name type="scientific">Strongyloides venezuelensis</name>
    <name type="common">Threadworm</name>
    <dbReference type="NCBI Taxonomy" id="75913"/>
    <lineage>
        <taxon>Eukaryota</taxon>
        <taxon>Metazoa</taxon>
        <taxon>Ecdysozoa</taxon>
        <taxon>Nematoda</taxon>
        <taxon>Chromadorea</taxon>
        <taxon>Rhabditida</taxon>
        <taxon>Tylenchina</taxon>
        <taxon>Panagrolaimomorpha</taxon>
        <taxon>Strongyloidoidea</taxon>
        <taxon>Strongyloididae</taxon>
        <taxon>Strongyloides</taxon>
    </lineage>
</organism>
<evidence type="ECO:0000256" key="23">
    <source>
        <dbReference type="SAM" id="SignalP"/>
    </source>
</evidence>
<accession>A0A0K0FBZ9</accession>
<dbReference type="InterPro" id="IPR006212">
    <property type="entry name" value="Furin_repeat"/>
</dbReference>
<dbReference type="SMART" id="SM00219">
    <property type="entry name" value="TyrKc"/>
    <property type="match status" value="1"/>
</dbReference>
<dbReference type="CDD" id="cd00063">
    <property type="entry name" value="FN3"/>
    <property type="match status" value="2"/>
</dbReference>
<feature type="domain" description="Protein kinase" evidence="24">
    <location>
        <begin position="1086"/>
        <end position="1361"/>
    </location>
</feature>
<keyword evidence="7" id="KW-0479">Metal-binding</keyword>
<keyword evidence="11" id="KW-0418">Kinase</keyword>
<evidence type="ECO:0000256" key="22">
    <source>
        <dbReference type="SAM" id="Phobius"/>
    </source>
</evidence>
<feature type="region of interest" description="Disordered" evidence="21">
    <location>
        <begin position="1389"/>
        <end position="1453"/>
    </location>
</feature>
<feature type="binding site" evidence="20">
    <location>
        <position position="1122"/>
    </location>
    <ligand>
        <name>ATP</name>
        <dbReference type="ChEBI" id="CHEBI:30616"/>
    </ligand>
</feature>
<dbReference type="InterPro" id="IPR000719">
    <property type="entry name" value="Prot_kinase_dom"/>
</dbReference>
<dbReference type="Gene3D" id="1.10.510.10">
    <property type="entry name" value="Transferase(Phosphotransferase) domain 1"/>
    <property type="match status" value="1"/>
</dbReference>
<dbReference type="PROSITE" id="PS50011">
    <property type="entry name" value="PROTEIN_KINASE_DOM"/>
    <property type="match status" value="1"/>
</dbReference>
<feature type="chain" id="PRO_5005329464" description="receptor protein-tyrosine kinase" evidence="23">
    <location>
        <begin position="28"/>
        <end position="1505"/>
    </location>
</feature>
<evidence type="ECO:0000256" key="18">
    <source>
        <dbReference type="ARBA" id="ARBA00023211"/>
    </source>
</evidence>
<dbReference type="GO" id="GO:0051897">
    <property type="term" value="P:positive regulation of phosphatidylinositol 3-kinase/protein kinase B signal transduction"/>
    <property type="evidence" value="ECO:0007669"/>
    <property type="project" value="TreeGrafter"/>
</dbReference>
<dbReference type="GO" id="GO:0043410">
    <property type="term" value="P:positive regulation of MAPK cascade"/>
    <property type="evidence" value="ECO:0007669"/>
    <property type="project" value="TreeGrafter"/>
</dbReference>
<evidence type="ECO:0000256" key="8">
    <source>
        <dbReference type="ARBA" id="ARBA00022729"/>
    </source>
</evidence>
<dbReference type="InterPro" id="IPR020635">
    <property type="entry name" value="Tyr_kinase_cat_dom"/>
</dbReference>
<dbReference type="STRING" id="75913.A0A0K0FBZ9"/>
<keyword evidence="13 22" id="KW-1133">Transmembrane helix</keyword>
<dbReference type="Gene3D" id="3.80.20.20">
    <property type="entry name" value="Receptor L-domain"/>
    <property type="match status" value="2"/>
</dbReference>
<dbReference type="CDD" id="cd00064">
    <property type="entry name" value="FU"/>
    <property type="match status" value="1"/>
</dbReference>
<evidence type="ECO:0000256" key="6">
    <source>
        <dbReference type="ARBA" id="ARBA00022692"/>
    </source>
</evidence>
<keyword evidence="10 20" id="KW-0547">Nucleotide-binding</keyword>
<dbReference type="GO" id="GO:0043560">
    <property type="term" value="F:insulin receptor substrate binding"/>
    <property type="evidence" value="ECO:0007669"/>
    <property type="project" value="TreeGrafter"/>
</dbReference>
<dbReference type="InterPro" id="IPR003961">
    <property type="entry name" value="FN3_dom"/>
</dbReference>
<dbReference type="InterPro" id="IPR011009">
    <property type="entry name" value="Kinase-like_dom_sf"/>
</dbReference>
<dbReference type="InterPro" id="IPR008266">
    <property type="entry name" value="Tyr_kinase_AS"/>
</dbReference>
<feature type="signal peptide" evidence="23">
    <location>
        <begin position="1"/>
        <end position="27"/>
    </location>
</feature>
<reference evidence="27" key="2">
    <citation type="submission" date="2015-08" db="UniProtKB">
        <authorList>
            <consortium name="WormBaseParasite"/>
        </authorList>
    </citation>
    <scope>IDENTIFICATION</scope>
</reference>
<evidence type="ECO:0000256" key="2">
    <source>
        <dbReference type="ARBA" id="ARBA00011902"/>
    </source>
</evidence>
<evidence type="ECO:0000259" key="24">
    <source>
        <dbReference type="PROSITE" id="PS50011"/>
    </source>
</evidence>
<dbReference type="Pfam" id="PF00757">
    <property type="entry name" value="Furin-like"/>
    <property type="match status" value="1"/>
</dbReference>
<keyword evidence="8 23" id="KW-0732">Signal</keyword>